<keyword evidence="7 8" id="KW-0472">Membrane</keyword>
<evidence type="ECO:0000256" key="6">
    <source>
        <dbReference type="ARBA" id="ARBA00022989"/>
    </source>
</evidence>
<evidence type="ECO:0000256" key="7">
    <source>
        <dbReference type="ARBA" id="ARBA00023136"/>
    </source>
</evidence>
<keyword evidence="4" id="KW-1003">Cell membrane</keyword>
<comment type="caution">
    <text evidence="9">The sequence shown here is derived from an EMBL/GenBank/DDBJ whole genome shotgun (WGS) entry which is preliminary data.</text>
</comment>
<dbReference type="PANTHER" id="PTHR21716:SF53">
    <property type="entry name" value="PERMEASE PERM-RELATED"/>
    <property type="match status" value="1"/>
</dbReference>
<comment type="subcellular location">
    <subcellularLocation>
        <location evidence="1">Cell membrane</location>
        <topology evidence="1">Multi-pass membrane protein</topology>
    </subcellularLocation>
</comment>
<evidence type="ECO:0000256" key="5">
    <source>
        <dbReference type="ARBA" id="ARBA00022692"/>
    </source>
</evidence>
<keyword evidence="3" id="KW-0813">Transport</keyword>
<evidence type="ECO:0000313" key="10">
    <source>
        <dbReference type="Proteomes" id="UP001595444"/>
    </source>
</evidence>
<sequence>MTIKRWGWIVAAIFAILFLYLIKGILLPFLVGFAVAYFLDPVADRLEAKKLPRSIAAGLVIAGFFILITGIVLAFWPIVQSQLGSVSETLPKTISGLRPWLSKAMQGLSDSYNIGNGEDINSILGSFSEQILGKVQDSATNILKGGLALFNILTLVLISPVVAFYMLRDWDLLVAKVNGWLPPEQAPAIRQVSADIDTVLAGFVRGQLMVSTIMGVMYALGWMLVGLDFAIILGLLAGIMSFIPFVGTLVALAVALALGVGQWGLDPIQLGLVAAVFFVVQLIEGSFLTPRLIGERVGLHPVWVLFAVLAGGELMGFVGVLIALPVSAALAVLVRYWIKQYREHYKIADPTEDQGSIKTTSKL</sequence>
<feature type="transmembrane region" description="Helical" evidence="8">
    <location>
        <begin position="59"/>
        <end position="79"/>
    </location>
</feature>
<evidence type="ECO:0000256" key="2">
    <source>
        <dbReference type="ARBA" id="ARBA00009773"/>
    </source>
</evidence>
<proteinExistence type="inferred from homology"/>
<dbReference type="RefSeq" id="WP_194212231.1">
    <property type="nucleotide sequence ID" value="NZ_CP061205.1"/>
</dbReference>
<keyword evidence="10" id="KW-1185">Reference proteome</keyword>
<dbReference type="InterPro" id="IPR002549">
    <property type="entry name" value="AI-2E-like"/>
</dbReference>
<name>A0ABV7D2N1_9PROT</name>
<evidence type="ECO:0000256" key="8">
    <source>
        <dbReference type="SAM" id="Phobius"/>
    </source>
</evidence>
<comment type="similarity">
    <text evidence="2">Belongs to the autoinducer-2 exporter (AI-2E) (TC 2.A.86) family.</text>
</comment>
<evidence type="ECO:0000256" key="1">
    <source>
        <dbReference type="ARBA" id="ARBA00004651"/>
    </source>
</evidence>
<feature type="transmembrane region" description="Helical" evidence="8">
    <location>
        <begin position="314"/>
        <end position="338"/>
    </location>
</feature>
<keyword evidence="5 8" id="KW-0812">Transmembrane</keyword>
<accession>A0ABV7D2N1</accession>
<gene>
    <name evidence="9" type="ORF">ACFOKA_03595</name>
</gene>
<keyword evidence="6 8" id="KW-1133">Transmembrane helix</keyword>
<protein>
    <submittedName>
        <fullName evidence="9">AI-2E family transporter</fullName>
    </submittedName>
</protein>
<dbReference type="Pfam" id="PF01594">
    <property type="entry name" value="AI-2E_transport"/>
    <property type="match status" value="1"/>
</dbReference>
<evidence type="ECO:0000256" key="4">
    <source>
        <dbReference type="ARBA" id="ARBA00022475"/>
    </source>
</evidence>
<organism evidence="9 10">
    <name type="scientific">Kordiimonas pumila</name>
    <dbReference type="NCBI Taxonomy" id="2161677"/>
    <lineage>
        <taxon>Bacteria</taxon>
        <taxon>Pseudomonadati</taxon>
        <taxon>Pseudomonadota</taxon>
        <taxon>Alphaproteobacteria</taxon>
        <taxon>Kordiimonadales</taxon>
        <taxon>Kordiimonadaceae</taxon>
        <taxon>Kordiimonas</taxon>
    </lineage>
</organism>
<evidence type="ECO:0000313" key="9">
    <source>
        <dbReference type="EMBL" id="MFC3050985.1"/>
    </source>
</evidence>
<dbReference type="EMBL" id="JBHRSL010000002">
    <property type="protein sequence ID" value="MFC3050985.1"/>
    <property type="molecule type" value="Genomic_DNA"/>
</dbReference>
<evidence type="ECO:0000256" key="3">
    <source>
        <dbReference type="ARBA" id="ARBA00022448"/>
    </source>
</evidence>
<feature type="transmembrane region" description="Helical" evidence="8">
    <location>
        <begin position="231"/>
        <end position="258"/>
    </location>
</feature>
<feature type="transmembrane region" description="Helical" evidence="8">
    <location>
        <begin position="208"/>
        <end position="225"/>
    </location>
</feature>
<dbReference type="Proteomes" id="UP001595444">
    <property type="component" value="Unassembled WGS sequence"/>
</dbReference>
<feature type="transmembrane region" description="Helical" evidence="8">
    <location>
        <begin position="6"/>
        <end position="39"/>
    </location>
</feature>
<feature type="transmembrane region" description="Helical" evidence="8">
    <location>
        <begin position="147"/>
        <end position="167"/>
    </location>
</feature>
<reference evidence="10" key="1">
    <citation type="journal article" date="2019" name="Int. J. Syst. Evol. Microbiol.">
        <title>The Global Catalogue of Microorganisms (GCM) 10K type strain sequencing project: providing services to taxonomists for standard genome sequencing and annotation.</title>
        <authorList>
            <consortium name="The Broad Institute Genomics Platform"/>
            <consortium name="The Broad Institute Genome Sequencing Center for Infectious Disease"/>
            <person name="Wu L."/>
            <person name="Ma J."/>
        </authorList>
    </citation>
    <scope>NUCLEOTIDE SEQUENCE [LARGE SCALE GENOMIC DNA]</scope>
    <source>
        <strain evidence="10">KCTC 62164</strain>
    </source>
</reference>
<dbReference type="PANTHER" id="PTHR21716">
    <property type="entry name" value="TRANSMEMBRANE PROTEIN"/>
    <property type="match status" value="1"/>
</dbReference>